<protein>
    <submittedName>
        <fullName evidence="1">Uncharacterized protein</fullName>
    </submittedName>
</protein>
<evidence type="ECO:0000313" key="1">
    <source>
        <dbReference type="EMBL" id="VDN38975.1"/>
    </source>
</evidence>
<dbReference type="Proteomes" id="UP000271889">
    <property type="component" value="Unassembled WGS sequence"/>
</dbReference>
<dbReference type="EMBL" id="UYRV01136009">
    <property type="protein sequence ID" value="VDN38975.1"/>
    <property type="molecule type" value="Genomic_DNA"/>
</dbReference>
<dbReference type="AlphaFoldDB" id="A0A3P7N9B5"/>
<reference evidence="1 2" key="1">
    <citation type="submission" date="2018-11" db="EMBL/GenBank/DDBJ databases">
        <authorList>
            <consortium name="Pathogen Informatics"/>
        </authorList>
    </citation>
    <scope>NUCLEOTIDE SEQUENCE [LARGE SCALE GENOMIC DNA]</scope>
</reference>
<organism evidence="1 2">
    <name type="scientific">Cylicostephanus goldi</name>
    <name type="common">Nematode worm</name>
    <dbReference type="NCBI Taxonomy" id="71465"/>
    <lineage>
        <taxon>Eukaryota</taxon>
        <taxon>Metazoa</taxon>
        <taxon>Ecdysozoa</taxon>
        <taxon>Nematoda</taxon>
        <taxon>Chromadorea</taxon>
        <taxon>Rhabditida</taxon>
        <taxon>Rhabditina</taxon>
        <taxon>Rhabditomorpha</taxon>
        <taxon>Strongyloidea</taxon>
        <taxon>Strongylidae</taxon>
        <taxon>Cylicostephanus</taxon>
    </lineage>
</organism>
<proteinExistence type="predicted"/>
<accession>A0A3P7N9B5</accession>
<keyword evidence="2" id="KW-1185">Reference proteome</keyword>
<gene>
    <name evidence="1" type="ORF">CGOC_LOCUS13859</name>
</gene>
<name>A0A3P7N9B5_CYLGO</name>
<evidence type="ECO:0000313" key="2">
    <source>
        <dbReference type="Proteomes" id="UP000271889"/>
    </source>
</evidence>
<sequence>MLGQVCKSLATQISEQVVAPSPPTQFITIDSDDELVELDEIDPVYVEADDIEEESEASSQHYTNNNDLAKDMLQRIDMMEEYKQMLAEAAKHLRGKEYLLRLARRAELPETGRPQSFTGIRKLHKRSDVHKERAKRHKTDDDLPHVQQVCKLCVCV</sequence>